<comment type="caution">
    <text evidence="1">The sequence shown here is derived from an EMBL/GenBank/DDBJ whole genome shotgun (WGS) entry which is preliminary data.</text>
</comment>
<dbReference type="OrthoDB" id="357991at2"/>
<dbReference type="GO" id="GO:0004177">
    <property type="term" value="F:aminopeptidase activity"/>
    <property type="evidence" value="ECO:0007669"/>
    <property type="project" value="UniProtKB-KW"/>
</dbReference>
<sequence>MTLAFARPLAALSLTFVLSGCTGISYYVQSVNGHLQIVSARQPVDELIADPEKPAILRAQMALASDIRQFASEELALPDNDSYRSYVDTHRDYVTWAVFAAPELSLEARTWCFPVYGCVPYRGYFSEETANRFAAQLRRQGLDVHVAGITAYSTLGWSSDPLLNTMFGQDEAHLAGLVFHELAHQQFYARGDSAFNEGFAVVVETTGVTKWLTHRGDPAALRRYRDGRERRADFLALVAGARDALAQIYDGPGSEAQKRAAKAAVIEELRSDYRRLRDRRWSGFAGYDAWFDTPIGNAKIAAAGVYNDLVPAFERLFDLCAGDHARFYRAVQRLGALDGARRADALKTVESW</sequence>
<dbReference type="EMBL" id="SJST01000003">
    <property type="protein sequence ID" value="TCD14410.1"/>
    <property type="molecule type" value="Genomic_DNA"/>
</dbReference>
<dbReference type="PIRSF" id="PIRSF029285">
    <property type="entry name" value="Aminopept"/>
    <property type="match status" value="1"/>
</dbReference>
<keyword evidence="1" id="KW-0645">Protease</keyword>
<name>A0A4R0PAY9_9HYPH</name>
<dbReference type="PROSITE" id="PS51257">
    <property type="entry name" value="PROKAR_LIPOPROTEIN"/>
    <property type="match status" value="1"/>
</dbReference>
<accession>A0A4R0PAY9</accession>
<dbReference type="RefSeq" id="WP_131568403.1">
    <property type="nucleotide sequence ID" value="NZ_JAINFK010000002.1"/>
</dbReference>
<dbReference type="AlphaFoldDB" id="A0A4R0PAY9"/>
<protein>
    <submittedName>
        <fullName evidence="1">Aminopeptidase</fullName>
    </submittedName>
</protein>
<keyword evidence="1" id="KW-0378">Hydrolase</keyword>
<keyword evidence="1" id="KW-0031">Aminopeptidase</keyword>
<evidence type="ECO:0000313" key="1">
    <source>
        <dbReference type="EMBL" id="TCD14410.1"/>
    </source>
</evidence>
<evidence type="ECO:0000313" key="2">
    <source>
        <dbReference type="Proteomes" id="UP000291301"/>
    </source>
</evidence>
<dbReference type="Pfam" id="PF10023">
    <property type="entry name" value="Aminopep"/>
    <property type="match status" value="1"/>
</dbReference>
<gene>
    <name evidence="1" type="ORF">E0D97_10110</name>
</gene>
<reference evidence="1 2" key="1">
    <citation type="journal article" date="2015" name="Antonie Van Leeuwenhoek">
        <title>Oricola cellulosilytica gen. nov., sp. nov., a cellulose-degrading bacterium of the family Phyllobacteriaceae isolated from surface seashore water, and emended descriptions of Mesorhizobium loti and Phyllobacterium myrsinacearum.</title>
        <authorList>
            <person name="Hameed A."/>
            <person name="Shahina M."/>
            <person name="Lai W.A."/>
            <person name="Lin S.Y."/>
            <person name="Young L.S."/>
            <person name="Liu Y.C."/>
            <person name="Hsu Y.H."/>
            <person name="Young C.C."/>
        </authorList>
    </citation>
    <scope>NUCLEOTIDE SEQUENCE [LARGE SCALE GENOMIC DNA]</scope>
    <source>
        <strain evidence="1 2">KCTC 52183</strain>
    </source>
</reference>
<keyword evidence="2" id="KW-1185">Reference proteome</keyword>
<dbReference type="Proteomes" id="UP000291301">
    <property type="component" value="Unassembled WGS sequence"/>
</dbReference>
<dbReference type="InterPro" id="IPR014553">
    <property type="entry name" value="Aminopept"/>
</dbReference>
<organism evidence="1 2">
    <name type="scientific">Oricola cellulosilytica</name>
    <dbReference type="NCBI Taxonomy" id="1429082"/>
    <lineage>
        <taxon>Bacteria</taxon>
        <taxon>Pseudomonadati</taxon>
        <taxon>Pseudomonadota</taxon>
        <taxon>Alphaproteobacteria</taxon>
        <taxon>Hyphomicrobiales</taxon>
        <taxon>Ahrensiaceae</taxon>
        <taxon>Oricola</taxon>
    </lineage>
</organism>
<proteinExistence type="predicted"/>